<dbReference type="GO" id="GO:0140662">
    <property type="term" value="F:ATP-dependent protein folding chaperone"/>
    <property type="evidence" value="ECO:0007669"/>
    <property type="project" value="InterPro"/>
</dbReference>
<dbReference type="AlphaFoldDB" id="A0A6V8KF79"/>
<keyword evidence="1" id="KW-0547">Nucleotide-binding</keyword>
<accession>A0A6V8KF79</accession>
<feature type="compositionally biased region" description="Pro residues" evidence="5">
    <location>
        <begin position="358"/>
        <end position="383"/>
    </location>
</feature>
<feature type="repeat" description="WD" evidence="4">
    <location>
        <begin position="609"/>
        <end position="650"/>
    </location>
</feature>
<dbReference type="SUPFAM" id="SSF53067">
    <property type="entry name" value="Actin-like ATPase domain"/>
    <property type="match status" value="2"/>
</dbReference>
<dbReference type="SUPFAM" id="SSF50978">
    <property type="entry name" value="WD40 repeat-like"/>
    <property type="match status" value="1"/>
</dbReference>
<feature type="repeat" description="WD" evidence="4">
    <location>
        <begin position="443"/>
        <end position="476"/>
    </location>
</feature>
<evidence type="ECO:0000256" key="1">
    <source>
        <dbReference type="ARBA" id="ARBA00022741"/>
    </source>
</evidence>
<evidence type="ECO:0000256" key="6">
    <source>
        <dbReference type="SAM" id="Phobius"/>
    </source>
</evidence>
<comment type="caution">
    <text evidence="7">The sequence shown here is derived from an EMBL/GenBank/DDBJ whole genome shotgun (WGS) entry which is preliminary data.</text>
</comment>
<dbReference type="InterPro" id="IPR036322">
    <property type="entry name" value="WD40_repeat_dom_sf"/>
</dbReference>
<evidence type="ECO:0000256" key="5">
    <source>
        <dbReference type="SAM" id="MobiDB-lite"/>
    </source>
</evidence>
<evidence type="ECO:0000313" key="7">
    <source>
        <dbReference type="EMBL" id="GFJ82474.1"/>
    </source>
</evidence>
<reference evidence="7 8" key="1">
    <citation type="submission" date="2020-03" db="EMBL/GenBank/DDBJ databases">
        <title>Whole genome shotgun sequence of Phytohabitans houttuyneae NBRC 108639.</title>
        <authorList>
            <person name="Komaki H."/>
            <person name="Tamura T."/>
        </authorList>
    </citation>
    <scope>NUCLEOTIDE SEQUENCE [LARGE SCALE GENOMIC DNA]</scope>
    <source>
        <strain evidence="7 8">NBRC 108639</strain>
    </source>
</reference>
<feature type="transmembrane region" description="Helical" evidence="6">
    <location>
        <begin position="401"/>
        <end position="423"/>
    </location>
</feature>
<reference evidence="7 8" key="2">
    <citation type="submission" date="2020-03" db="EMBL/GenBank/DDBJ databases">
        <authorList>
            <person name="Ichikawa N."/>
            <person name="Kimura A."/>
            <person name="Kitahashi Y."/>
            <person name="Uohara A."/>
        </authorList>
    </citation>
    <scope>NUCLEOTIDE SEQUENCE [LARGE SCALE GENOMIC DNA]</scope>
    <source>
        <strain evidence="7 8">NBRC 108639</strain>
    </source>
</reference>
<sequence>MTPRFRLGIDFGTSNTTAVLAWPDGRARPLLFEGSPVLPSGVCADPGAGLSTGRDARHTARSRPDCFEPAPKRLVGASTPVLLGDVEVPVADLVAAVFARVRDEAGRVAGTPVTAAVLTCPAGWGPPRRDLLATAASRAGLVVEEVVPEPVAAAGYFIGTQGAWLAEGACAVVYDFGAGTFDASVVRRTRDGFALLAVEGLAETGGADIDAAVVAGLGESLAARDAATWRRLTVPASSADRRAAWQLWEDVRTAKEMLSRAPRTSVYVPLFEQDLPLGREELERLATPLVARTVAAARAAVDAAGVPAGAVAAVFLVGGASRLPLAATLLHREFGVAPTVVEQPELVVAEGALGPLPRMPTPAPASAPHPVPAQDPAPHPPPVDEVAPERTAPRVPRRRRALAALALAGLVVAVAVLAVPRLLPALGIGGGPDTSTVLRQHVLATGGRVVRDVEFSPDGKLLAVNDGDQTVQIWDVGKRLQLGSSLVAGVGTVTAVAFVDGARLAVAGDRGEVRIWNVSDRTQFARPLTVGANPGALASTVDGQRLAVAVGDEVQVWDVAAGLRTSRLAAAGGKSVLAVDFNHDGTALAAAGFDGLWLWDSSAGRDPTFTDHSGPAHAVAFSPDGRTVVTGSDTGGALLWDTRTGRRQATLAEAQPGEVPVVDFSPDGERVLTAGFGPVFTAYPVRIWDPTAPGAAQRTLALTFEPRSARFSPDGRYIAVGGNGVVLFEQEPG</sequence>
<dbReference type="Pfam" id="PF00012">
    <property type="entry name" value="HSP70"/>
    <property type="match status" value="1"/>
</dbReference>
<name>A0A6V8KF79_9ACTN</name>
<evidence type="ECO:0000313" key="8">
    <source>
        <dbReference type="Proteomes" id="UP000482800"/>
    </source>
</evidence>
<feature type="region of interest" description="Disordered" evidence="5">
    <location>
        <begin position="358"/>
        <end position="395"/>
    </location>
</feature>
<dbReference type="InterPro" id="IPR013126">
    <property type="entry name" value="Hsp_70_fam"/>
</dbReference>
<dbReference type="InterPro" id="IPR001680">
    <property type="entry name" value="WD40_rpt"/>
</dbReference>
<dbReference type="InterPro" id="IPR015943">
    <property type="entry name" value="WD40/YVTN_repeat-like_dom_sf"/>
</dbReference>
<dbReference type="PANTHER" id="PTHR19879:SF9">
    <property type="entry name" value="TRANSCRIPTION INITIATION FACTOR TFIID SUBUNIT 5"/>
    <property type="match status" value="1"/>
</dbReference>
<dbReference type="Proteomes" id="UP000482800">
    <property type="component" value="Unassembled WGS sequence"/>
</dbReference>
<protein>
    <submittedName>
        <fullName evidence="7">Uncharacterized protein</fullName>
    </submittedName>
</protein>
<evidence type="ECO:0000256" key="3">
    <source>
        <dbReference type="ARBA" id="ARBA00023186"/>
    </source>
</evidence>
<keyword evidence="2" id="KW-0067">ATP-binding</keyword>
<dbReference type="Gene3D" id="3.30.420.40">
    <property type="match status" value="2"/>
</dbReference>
<keyword evidence="6" id="KW-1133">Transmembrane helix</keyword>
<keyword evidence="6" id="KW-0812">Transmembrane</keyword>
<keyword evidence="8" id="KW-1185">Reference proteome</keyword>
<dbReference type="PRINTS" id="PR00301">
    <property type="entry name" value="HEATSHOCK70"/>
</dbReference>
<dbReference type="PANTHER" id="PTHR19879">
    <property type="entry name" value="TRANSCRIPTION INITIATION FACTOR TFIID"/>
    <property type="match status" value="1"/>
</dbReference>
<evidence type="ECO:0000256" key="4">
    <source>
        <dbReference type="PROSITE-ProRule" id="PRU00221"/>
    </source>
</evidence>
<organism evidence="7 8">
    <name type="scientific">Phytohabitans houttuyneae</name>
    <dbReference type="NCBI Taxonomy" id="1076126"/>
    <lineage>
        <taxon>Bacteria</taxon>
        <taxon>Bacillati</taxon>
        <taxon>Actinomycetota</taxon>
        <taxon>Actinomycetes</taxon>
        <taxon>Micromonosporales</taxon>
        <taxon>Micromonosporaceae</taxon>
    </lineage>
</organism>
<dbReference type="RefSeq" id="WP_173063046.1">
    <property type="nucleotide sequence ID" value="NZ_BAABGO010000055.1"/>
</dbReference>
<dbReference type="SMART" id="SM00320">
    <property type="entry name" value="WD40"/>
    <property type="match status" value="6"/>
</dbReference>
<dbReference type="InterPro" id="IPR043129">
    <property type="entry name" value="ATPase_NBD"/>
</dbReference>
<dbReference type="PROSITE" id="PS50082">
    <property type="entry name" value="WD_REPEATS_2"/>
    <property type="match status" value="2"/>
</dbReference>
<dbReference type="EMBL" id="BLPF01000002">
    <property type="protein sequence ID" value="GFJ82474.1"/>
    <property type="molecule type" value="Genomic_DNA"/>
</dbReference>
<evidence type="ECO:0000256" key="2">
    <source>
        <dbReference type="ARBA" id="ARBA00022840"/>
    </source>
</evidence>
<gene>
    <name evidence="7" type="ORF">Phou_066540</name>
</gene>
<dbReference type="Gene3D" id="3.90.640.10">
    <property type="entry name" value="Actin, Chain A, domain 4"/>
    <property type="match status" value="1"/>
</dbReference>
<proteinExistence type="predicted"/>
<keyword evidence="3" id="KW-0143">Chaperone</keyword>
<keyword evidence="6" id="KW-0472">Membrane</keyword>
<dbReference type="Pfam" id="PF00400">
    <property type="entry name" value="WD40"/>
    <property type="match status" value="2"/>
</dbReference>
<dbReference type="GO" id="GO:0005524">
    <property type="term" value="F:ATP binding"/>
    <property type="evidence" value="ECO:0007669"/>
    <property type="project" value="UniProtKB-KW"/>
</dbReference>
<dbReference type="PROSITE" id="PS50294">
    <property type="entry name" value="WD_REPEATS_REGION"/>
    <property type="match status" value="2"/>
</dbReference>
<keyword evidence="4" id="KW-0853">WD repeat</keyword>
<dbReference type="Gene3D" id="2.130.10.10">
    <property type="entry name" value="YVTN repeat-like/Quinoprotein amine dehydrogenase"/>
    <property type="match status" value="2"/>
</dbReference>